<feature type="region of interest" description="Disordered" evidence="2">
    <location>
        <begin position="91"/>
        <end position="121"/>
    </location>
</feature>
<dbReference type="AlphaFoldDB" id="T1J2C3"/>
<evidence type="ECO:0008006" key="5">
    <source>
        <dbReference type="Google" id="ProtNLM"/>
    </source>
</evidence>
<organism evidence="3 4">
    <name type="scientific">Strigamia maritima</name>
    <name type="common">European centipede</name>
    <name type="synonym">Geophilus maritimus</name>
    <dbReference type="NCBI Taxonomy" id="126957"/>
    <lineage>
        <taxon>Eukaryota</taxon>
        <taxon>Metazoa</taxon>
        <taxon>Ecdysozoa</taxon>
        <taxon>Arthropoda</taxon>
        <taxon>Myriapoda</taxon>
        <taxon>Chilopoda</taxon>
        <taxon>Pleurostigmophora</taxon>
        <taxon>Geophilomorpha</taxon>
        <taxon>Linotaeniidae</taxon>
        <taxon>Strigamia</taxon>
    </lineage>
</organism>
<dbReference type="PANTHER" id="PTHR12932">
    <property type="entry name" value="P25 ALPHA-RELATED"/>
    <property type="match status" value="1"/>
</dbReference>
<dbReference type="EnsemblMetazoa" id="SMAR007709-RA">
    <property type="protein sequence ID" value="SMAR007709-PA"/>
    <property type="gene ID" value="SMAR007709"/>
</dbReference>
<feature type="compositionally biased region" description="Low complexity" evidence="2">
    <location>
        <begin position="96"/>
        <end position="111"/>
    </location>
</feature>
<dbReference type="HOGENOM" id="CLU_1808642_0_0_1"/>
<dbReference type="InterPro" id="IPR008907">
    <property type="entry name" value="TPP/p25"/>
</dbReference>
<dbReference type="GO" id="GO:0005874">
    <property type="term" value="C:microtubule"/>
    <property type="evidence" value="ECO:0007669"/>
    <property type="project" value="TreeGrafter"/>
</dbReference>
<accession>T1J2C3</accession>
<comment type="similarity">
    <text evidence="1">Belongs to the TPPP family.</text>
</comment>
<dbReference type="InterPro" id="IPR011992">
    <property type="entry name" value="EF-hand-dom_pair"/>
</dbReference>
<dbReference type="PANTHER" id="PTHR12932:SF9">
    <property type="entry name" value="TUBULIN POLYMERIZATION-PROMOTING PROTEIN HOMOLOG"/>
    <property type="match status" value="1"/>
</dbReference>
<name>T1J2C3_STRMM</name>
<protein>
    <recommendedName>
        <fullName evidence="5">EF-hand domain-containing protein</fullName>
    </recommendedName>
</protein>
<dbReference type="GO" id="GO:0046785">
    <property type="term" value="P:microtubule polymerization"/>
    <property type="evidence" value="ECO:0007669"/>
    <property type="project" value="InterPro"/>
</dbReference>
<dbReference type="PhylomeDB" id="T1J2C3"/>
<keyword evidence="4" id="KW-1185">Reference proteome</keyword>
<dbReference type="GO" id="GO:0032273">
    <property type="term" value="P:positive regulation of protein polymerization"/>
    <property type="evidence" value="ECO:0007669"/>
    <property type="project" value="TreeGrafter"/>
</dbReference>
<reference evidence="4" key="1">
    <citation type="submission" date="2011-05" db="EMBL/GenBank/DDBJ databases">
        <authorList>
            <person name="Richards S.R."/>
            <person name="Qu J."/>
            <person name="Jiang H."/>
            <person name="Jhangiani S.N."/>
            <person name="Agravi P."/>
            <person name="Goodspeed R."/>
            <person name="Gross S."/>
            <person name="Mandapat C."/>
            <person name="Jackson L."/>
            <person name="Mathew T."/>
            <person name="Pu L."/>
            <person name="Thornton R."/>
            <person name="Saada N."/>
            <person name="Wilczek-Boney K.B."/>
            <person name="Lee S."/>
            <person name="Kovar C."/>
            <person name="Wu Y."/>
            <person name="Scherer S.E."/>
            <person name="Worley K.C."/>
            <person name="Muzny D.M."/>
            <person name="Gibbs R."/>
        </authorList>
    </citation>
    <scope>NUCLEOTIDE SEQUENCE</scope>
    <source>
        <strain evidence="4">Brora</strain>
    </source>
</reference>
<dbReference type="eggNOG" id="KOG4070">
    <property type="taxonomic scope" value="Eukaryota"/>
</dbReference>
<sequence length="143" mass="15119">MAAGGGPTAFDNVFQQFAKHGDPKSKGDEITLANIDKWLKQANMMGKKFTNTDTSSAFKHVAKTKGTLTEREFVEFLEAISKGKGISAKELQDTLTASGPPTSSPTTSSAGHDNADDADNLEVLSRLGRPLDCGTCCDDGGSY</sequence>
<dbReference type="EMBL" id="JH431796">
    <property type="status" value="NOT_ANNOTATED_CDS"/>
    <property type="molecule type" value="Genomic_DNA"/>
</dbReference>
<evidence type="ECO:0000256" key="2">
    <source>
        <dbReference type="SAM" id="MobiDB-lite"/>
    </source>
</evidence>
<proteinExistence type="inferred from homology"/>
<evidence type="ECO:0000313" key="4">
    <source>
        <dbReference type="Proteomes" id="UP000014500"/>
    </source>
</evidence>
<dbReference type="Proteomes" id="UP000014500">
    <property type="component" value="Unassembled WGS sequence"/>
</dbReference>
<evidence type="ECO:0000313" key="3">
    <source>
        <dbReference type="EnsemblMetazoa" id="SMAR007709-PA"/>
    </source>
</evidence>
<reference evidence="3" key="2">
    <citation type="submission" date="2015-02" db="UniProtKB">
        <authorList>
            <consortium name="EnsemblMetazoa"/>
        </authorList>
    </citation>
    <scope>IDENTIFICATION</scope>
</reference>
<evidence type="ECO:0000256" key="1">
    <source>
        <dbReference type="ARBA" id="ARBA00010994"/>
    </source>
</evidence>
<dbReference type="Gene3D" id="1.10.238.10">
    <property type="entry name" value="EF-hand"/>
    <property type="match status" value="1"/>
</dbReference>
<dbReference type="SUPFAM" id="SSF47473">
    <property type="entry name" value="EF-hand"/>
    <property type="match status" value="1"/>
</dbReference>
<dbReference type="GO" id="GO:0015631">
    <property type="term" value="F:tubulin binding"/>
    <property type="evidence" value="ECO:0007669"/>
    <property type="project" value="InterPro"/>
</dbReference>
<dbReference type="Pfam" id="PF05517">
    <property type="entry name" value="p25-alpha"/>
    <property type="match status" value="1"/>
</dbReference>
<dbReference type="GO" id="GO:0001578">
    <property type="term" value="P:microtubule bundle formation"/>
    <property type="evidence" value="ECO:0007669"/>
    <property type="project" value="TreeGrafter"/>
</dbReference>